<gene>
    <name evidence="1" type="ORF">F3Y22_tig00110239pilonHSYRG00023</name>
</gene>
<protein>
    <submittedName>
        <fullName evidence="1">Floral homeotic protein DEFICIENS-like</fullName>
    </submittedName>
</protein>
<dbReference type="EMBL" id="VEPZ02000890">
    <property type="protein sequence ID" value="KAE8712604.1"/>
    <property type="molecule type" value="Genomic_DNA"/>
</dbReference>
<organism evidence="1 2">
    <name type="scientific">Hibiscus syriacus</name>
    <name type="common">Rose of Sharon</name>
    <dbReference type="NCBI Taxonomy" id="106335"/>
    <lineage>
        <taxon>Eukaryota</taxon>
        <taxon>Viridiplantae</taxon>
        <taxon>Streptophyta</taxon>
        <taxon>Embryophyta</taxon>
        <taxon>Tracheophyta</taxon>
        <taxon>Spermatophyta</taxon>
        <taxon>Magnoliopsida</taxon>
        <taxon>eudicotyledons</taxon>
        <taxon>Gunneridae</taxon>
        <taxon>Pentapetalae</taxon>
        <taxon>rosids</taxon>
        <taxon>malvids</taxon>
        <taxon>Malvales</taxon>
        <taxon>Malvaceae</taxon>
        <taxon>Malvoideae</taxon>
        <taxon>Hibiscus</taxon>
    </lineage>
</organism>
<dbReference type="AlphaFoldDB" id="A0A6A3B632"/>
<dbReference type="Proteomes" id="UP000436088">
    <property type="component" value="Unassembled WGS sequence"/>
</dbReference>
<name>A0A6A3B632_HIBSY</name>
<comment type="caution">
    <text evidence="1">The sequence shown here is derived from an EMBL/GenBank/DDBJ whole genome shotgun (WGS) entry which is preliminary data.</text>
</comment>
<evidence type="ECO:0000313" key="1">
    <source>
        <dbReference type="EMBL" id="KAE8712604.1"/>
    </source>
</evidence>
<accession>A0A6A3B632</accession>
<proteinExistence type="predicted"/>
<keyword evidence="2" id="KW-1185">Reference proteome</keyword>
<evidence type="ECO:0000313" key="2">
    <source>
        <dbReference type="Proteomes" id="UP000436088"/>
    </source>
</evidence>
<sequence length="103" mass="11740">MAGFFYLGGRDGVAAAAANKQEGEDKEESLYLYRNEEICNNRNKGFEIWPQYYYQQQQNISHYSFGAGTSRRTTGFNLSDDSSSRSAGFTVMRQGRMNKILIE</sequence>
<reference evidence="1" key="1">
    <citation type="submission" date="2019-09" db="EMBL/GenBank/DDBJ databases">
        <title>Draft genome information of white flower Hibiscus syriacus.</title>
        <authorList>
            <person name="Kim Y.-M."/>
        </authorList>
    </citation>
    <scope>NUCLEOTIDE SEQUENCE [LARGE SCALE GENOMIC DNA]</scope>
    <source>
        <strain evidence="1">YM2019G1</strain>
    </source>
</reference>